<name>A0A8S2IBN4_9BILA</name>
<accession>A0A8S2IBN4</accession>
<evidence type="ECO:0000313" key="8">
    <source>
        <dbReference type="EMBL" id="CAF0950102.1"/>
    </source>
</evidence>
<gene>
    <name evidence="8" type="ORF">OVA965_LOCUS12108</name>
    <name evidence="9" type="ORF">TMI583_LOCUS12112</name>
</gene>
<comment type="caution">
    <text evidence="9">The sequence shown here is derived from an EMBL/GenBank/DDBJ whole genome shotgun (WGS) entry which is preliminary data.</text>
</comment>
<keyword evidence="6" id="KW-0206">Cytoskeleton</keyword>
<dbReference type="InterPro" id="IPR029416">
    <property type="entry name" value="CFAP300"/>
</dbReference>
<evidence type="ECO:0000256" key="7">
    <source>
        <dbReference type="ARBA" id="ARBA00023273"/>
    </source>
</evidence>
<evidence type="ECO:0000256" key="6">
    <source>
        <dbReference type="ARBA" id="ARBA00023212"/>
    </source>
</evidence>
<evidence type="ECO:0000256" key="3">
    <source>
        <dbReference type="ARBA" id="ARBA00009205"/>
    </source>
</evidence>
<dbReference type="GO" id="GO:0005930">
    <property type="term" value="C:axoneme"/>
    <property type="evidence" value="ECO:0007669"/>
    <property type="project" value="UniProtKB-SubCell"/>
</dbReference>
<dbReference type="Proteomes" id="UP000682733">
    <property type="component" value="Unassembled WGS sequence"/>
</dbReference>
<dbReference type="PANTHER" id="PTHR31078:SF1">
    <property type="entry name" value="CILIA- AND FLAGELLA-ASSOCIATED PROTEIN 300"/>
    <property type="match status" value="1"/>
</dbReference>
<keyword evidence="7" id="KW-0966">Cell projection</keyword>
<evidence type="ECO:0000256" key="5">
    <source>
        <dbReference type="ARBA" id="ARBA00022490"/>
    </source>
</evidence>
<protein>
    <recommendedName>
        <fullName evidence="4">Cilia- and flagella-associated protein 300</fullName>
    </recommendedName>
</protein>
<evidence type="ECO:0000313" key="10">
    <source>
        <dbReference type="Proteomes" id="UP000682733"/>
    </source>
</evidence>
<proteinExistence type="inferred from homology"/>
<reference evidence="9" key="1">
    <citation type="submission" date="2021-02" db="EMBL/GenBank/DDBJ databases">
        <authorList>
            <person name="Nowell W R."/>
        </authorList>
    </citation>
    <scope>NUCLEOTIDE SEQUENCE</scope>
</reference>
<evidence type="ECO:0000256" key="1">
    <source>
        <dbReference type="ARBA" id="ARBA00002404"/>
    </source>
</evidence>
<comment type="similarity">
    <text evidence="3">Belongs to the CFAP300 family.</text>
</comment>
<evidence type="ECO:0000256" key="4">
    <source>
        <dbReference type="ARBA" id="ARBA00022174"/>
    </source>
</evidence>
<evidence type="ECO:0000313" key="9">
    <source>
        <dbReference type="EMBL" id="CAF3724367.1"/>
    </source>
</evidence>
<comment type="subcellular location">
    <subcellularLocation>
        <location evidence="2">Cytoplasm</location>
        <location evidence="2">Cytoskeleton</location>
        <location evidence="2">Cilium axoneme</location>
    </subcellularLocation>
</comment>
<dbReference type="EMBL" id="CAJNOK010004796">
    <property type="protein sequence ID" value="CAF0950102.1"/>
    <property type="molecule type" value="Genomic_DNA"/>
</dbReference>
<keyword evidence="5" id="KW-0963">Cytoplasm</keyword>
<comment type="function">
    <text evidence="1">Cilium- and flagellum-specific protein that plays a role in axonemal structure organization and motility. May play a role in outer and inner dynein arm assembly.</text>
</comment>
<dbReference type="AlphaFoldDB" id="A0A8S2IBN4"/>
<evidence type="ECO:0000256" key="2">
    <source>
        <dbReference type="ARBA" id="ARBA00004430"/>
    </source>
</evidence>
<dbReference type="Proteomes" id="UP000677228">
    <property type="component" value="Unassembled WGS sequence"/>
</dbReference>
<dbReference type="PANTHER" id="PTHR31078">
    <property type="entry name" value="CILIA- AND FLAGELLA-ASSOCIATED PROTEIN 300"/>
    <property type="match status" value="1"/>
</dbReference>
<dbReference type="EMBL" id="CAJOBA010004801">
    <property type="protein sequence ID" value="CAF3724367.1"/>
    <property type="molecule type" value="Genomic_DNA"/>
</dbReference>
<sequence length="289" mass="34141">MCDGVLIGPGEAVTFETEQLNISNDAQQPIDDTNQYRFQYLEKKFESIDGKQNRDYFIKWYVEIELLIASYYLRLLTQGNAWKTKDFFQDPTVLNTLKVFNKNGDWCLLNQRAQNVSVQQLNTNICSLSFFDRLFNGNIVRENGQIRKCVDEYQNEFIISDELRKVLLMEEFETYDIFSDEERKEFIFCLFKHFCLGGQVCQYEDDIKPYLESTKSVYKELVSVQKDPETKVIQVVSPVFKVEALNENGKKFYPSRTVYEQDFAYMIIDPYKRHVIVLSNFYEGPSFFE</sequence>
<organism evidence="9 10">
    <name type="scientific">Didymodactylos carnosus</name>
    <dbReference type="NCBI Taxonomy" id="1234261"/>
    <lineage>
        <taxon>Eukaryota</taxon>
        <taxon>Metazoa</taxon>
        <taxon>Spiralia</taxon>
        <taxon>Gnathifera</taxon>
        <taxon>Rotifera</taxon>
        <taxon>Eurotatoria</taxon>
        <taxon>Bdelloidea</taxon>
        <taxon>Philodinida</taxon>
        <taxon>Philodinidae</taxon>
        <taxon>Didymodactylos</taxon>
    </lineage>
</organism>
<dbReference type="Pfam" id="PF14926">
    <property type="entry name" value="CFAP300"/>
    <property type="match status" value="1"/>
</dbReference>